<accession>A0ABP6RN74</accession>
<reference evidence="4" key="2">
    <citation type="journal article" date="2019" name="Int. J. Syst. Evol. Microbiol.">
        <title>The Global Catalogue of Microorganisms (GCM) 10K type strain sequencing project: providing services to taxonomists for standard genome sequencing and annotation.</title>
        <authorList>
            <consortium name="The Broad Institute Genomics Platform"/>
            <consortium name="The Broad Institute Genome Sequencing Center for Infectious Disease"/>
            <person name="Wu L."/>
            <person name="Ma J."/>
        </authorList>
    </citation>
    <scope>NUCLEOTIDE SEQUENCE [LARGE SCALE GENOMIC DNA]</scope>
    <source>
        <strain evidence="4">JCM 9687</strain>
    </source>
</reference>
<proteinExistence type="predicted"/>
<name>A0ABP6RN74_9PSEU</name>
<evidence type="ECO:0000313" key="3">
    <source>
        <dbReference type="EMBL" id="GAA3364109.1"/>
    </source>
</evidence>
<evidence type="ECO:0000313" key="1">
    <source>
        <dbReference type="EMBL" id="GAA3352149.1"/>
    </source>
</evidence>
<reference evidence="1" key="3">
    <citation type="submission" date="2023-12" db="EMBL/GenBank/DDBJ databases">
        <authorList>
            <person name="Sun Q."/>
            <person name="Inoue M."/>
        </authorList>
    </citation>
    <scope>NUCLEOTIDE SEQUENCE</scope>
    <source>
        <strain evidence="1">JCM 9687</strain>
    </source>
</reference>
<evidence type="ECO:0000313" key="4">
    <source>
        <dbReference type="Proteomes" id="UP001500483"/>
    </source>
</evidence>
<sequence length="108" mass="11800">MRPLRPAGTWTDADGRVHVRDARGGSAFCGVGVDRATGGRARSGCADCVAVLIESWGRDHSCGPDCRPPLPRREPGAALDRRLAWSGRIEADRDLPLLERVRDRLRSL</sequence>
<organism evidence="1 4">
    <name type="scientific">Saccharopolyspora gregorii</name>
    <dbReference type="NCBI Taxonomy" id="33914"/>
    <lineage>
        <taxon>Bacteria</taxon>
        <taxon>Bacillati</taxon>
        <taxon>Actinomycetota</taxon>
        <taxon>Actinomycetes</taxon>
        <taxon>Pseudonocardiales</taxon>
        <taxon>Pseudonocardiaceae</taxon>
        <taxon>Saccharopolyspora</taxon>
    </lineage>
</organism>
<evidence type="ECO:0000313" key="2">
    <source>
        <dbReference type="EMBL" id="GAA3352494.1"/>
    </source>
</evidence>
<dbReference type="RefSeq" id="WP_258344919.1">
    <property type="nucleotide sequence ID" value="NZ_BAAAYK010000001.1"/>
</dbReference>
<gene>
    <name evidence="1" type="ORF">GCM10020366_00600</name>
    <name evidence="2" type="ORF">GCM10020366_02370</name>
    <name evidence="3" type="ORF">GCM10020366_58670</name>
</gene>
<comment type="caution">
    <text evidence="1">The sequence shown here is derived from an EMBL/GenBank/DDBJ whole genome shotgun (WGS) entry which is preliminary data.</text>
</comment>
<dbReference type="EMBL" id="BAAAYK010000038">
    <property type="protein sequence ID" value="GAA3364109.1"/>
    <property type="molecule type" value="Genomic_DNA"/>
</dbReference>
<dbReference type="Proteomes" id="UP001500483">
    <property type="component" value="Unassembled WGS sequence"/>
</dbReference>
<dbReference type="EMBL" id="BAAAYK010000004">
    <property type="protein sequence ID" value="GAA3352494.1"/>
    <property type="molecule type" value="Genomic_DNA"/>
</dbReference>
<dbReference type="EMBL" id="BAAAYK010000001">
    <property type="protein sequence ID" value="GAA3352149.1"/>
    <property type="molecule type" value="Genomic_DNA"/>
</dbReference>
<reference evidence="1" key="1">
    <citation type="journal article" date="2014" name="Int. J. Syst. Evol. Microbiol.">
        <title>Complete genome of a new Firmicutes species belonging to the dominant human colonic microbiota ('Ruminococcus bicirculans') reveals two chromosomes and a selective capacity to utilize plant glucans.</title>
        <authorList>
            <consortium name="NISC Comparative Sequencing Program"/>
            <person name="Wegmann U."/>
            <person name="Louis P."/>
            <person name="Goesmann A."/>
            <person name="Henrissat B."/>
            <person name="Duncan S.H."/>
            <person name="Flint H.J."/>
        </authorList>
    </citation>
    <scope>NUCLEOTIDE SEQUENCE</scope>
    <source>
        <strain evidence="1">JCM 9687</strain>
    </source>
</reference>
<keyword evidence="4" id="KW-1185">Reference proteome</keyword>
<protein>
    <submittedName>
        <fullName evidence="1">Uncharacterized protein</fullName>
    </submittedName>
</protein>